<proteinExistence type="predicted"/>
<keyword evidence="6" id="KW-1185">Reference proteome</keyword>
<protein>
    <submittedName>
        <fullName evidence="3">ATP-binding protein</fullName>
    </submittedName>
</protein>
<evidence type="ECO:0000313" key="6">
    <source>
        <dbReference type="Proteomes" id="UP000294958"/>
    </source>
</evidence>
<accession>A0A011U6G1</accession>
<dbReference type="PANTHER" id="PTHR47197:SF3">
    <property type="entry name" value="DIHYDRO-HEME D1 DEHYDROGENASE"/>
    <property type="match status" value="1"/>
</dbReference>
<reference evidence="3 5" key="1">
    <citation type="submission" date="2014-02" db="EMBL/GenBank/DDBJ databases">
        <title>Aquamicrobium defluvii Genome sequencing.</title>
        <authorList>
            <person name="Wang X."/>
        </authorList>
    </citation>
    <scope>NUCLEOTIDE SEQUENCE [LARGE SCALE GENOMIC DNA]</scope>
    <source>
        <strain evidence="3 5">W13Z1</strain>
    </source>
</reference>
<evidence type="ECO:0000256" key="1">
    <source>
        <dbReference type="SAM" id="MobiDB-lite"/>
    </source>
</evidence>
<dbReference type="EMBL" id="SNZF01000043">
    <property type="protein sequence ID" value="TDR30544.1"/>
    <property type="molecule type" value="Genomic_DNA"/>
</dbReference>
<gene>
    <name evidence="3" type="ORF">BG36_19465</name>
    <name evidence="4" type="ORF">DES43_14320</name>
</gene>
<feature type="region of interest" description="Disordered" evidence="1">
    <location>
        <begin position="456"/>
        <end position="475"/>
    </location>
</feature>
<dbReference type="eggNOG" id="COG3391">
    <property type="taxonomic scope" value="Bacteria"/>
</dbReference>
<dbReference type="PANTHER" id="PTHR47197">
    <property type="entry name" value="PROTEIN NIRF"/>
    <property type="match status" value="1"/>
</dbReference>
<dbReference type="InterPro" id="IPR051200">
    <property type="entry name" value="Host-pathogen_enzymatic-act"/>
</dbReference>
<evidence type="ECO:0000313" key="5">
    <source>
        <dbReference type="Proteomes" id="UP000019849"/>
    </source>
</evidence>
<keyword evidence="3" id="KW-0547">Nucleotide-binding</keyword>
<dbReference type="PATRIC" id="fig|69279.3.peg.4742"/>
<keyword evidence="2" id="KW-0732">Signal</keyword>
<dbReference type="RefSeq" id="WP_198027581.1">
    <property type="nucleotide sequence ID" value="NZ_KK073915.1"/>
</dbReference>
<dbReference type="InterPro" id="IPR015943">
    <property type="entry name" value="WD40/YVTN_repeat-like_dom_sf"/>
</dbReference>
<dbReference type="Gene3D" id="2.130.10.10">
    <property type="entry name" value="YVTN repeat-like/Quinoprotein amine dehydrogenase"/>
    <property type="match status" value="1"/>
</dbReference>
<dbReference type="HOGENOM" id="CLU_041124_0_0_5"/>
<evidence type="ECO:0000256" key="2">
    <source>
        <dbReference type="SAM" id="SignalP"/>
    </source>
</evidence>
<evidence type="ECO:0000313" key="4">
    <source>
        <dbReference type="EMBL" id="TDR30544.1"/>
    </source>
</evidence>
<feature type="chain" id="PRO_5044537662" evidence="2">
    <location>
        <begin position="36"/>
        <end position="475"/>
    </location>
</feature>
<comment type="caution">
    <text evidence="3">The sequence shown here is derived from an EMBL/GenBank/DDBJ whole genome shotgun (WGS) entry which is preliminary data.</text>
</comment>
<evidence type="ECO:0000313" key="3">
    <source>
        <dbReference type="EMBL" id="EXL01413.1"/>
    </source>
</evidence>
<dbReference type="SUPFAM" id="SSF51004">
    <property type="entry name" value="C-terminal (heme d1) domain of cytochrome cd1-nitrite reductase"/>
    <property type="match status" value="1"/>
</dbReference>
<organism evidence="3 5">
    <name type="scientific">Aquamicrobium defluvii</name>
    <dbReference type="NCBI Taxonomy" id="69279"/>
    <lineage>
        <taxon>Bacteria</taxon>
        <taxon>Pseudomonadati</taxon>
        <taxon>Pseudomonadota</taxon>
        <taxon>Alphaproteobacteria</taxon>
        <taxon>Hyphomicrobiales</taxon>
        <taxon>Phyllobacteriaceae</taxon>
        <taxon>Aquamicrobium</taxon>
    </lineage>
</organism>
<sequence>MHGTSSFVSRNRSAAGLRFIIAAGALALSLGTALAQVAFDAPDANYQGRVRAGAAEMGQPVYSGSEIKISGQDFKPGQSVTILRGTQALGDGAITADQEGKFEATFKLPEDAAVGTHPLVLTTAAPYHAEIVELKVSPQVPLSGQDKFEVKDNKLVPGLYQSAYSARNDGVFVTSAVGRPPVKASALVKVNPETLEIVAQVTPAEAPAREDGKEAGLYAVYGVAVDDANDTVWVTNTRQDTVAVYKQSDLSLVRQFEPGVVPHARDVVVDEKDGKAYATATGTAKVAVFDTKSLEQVGDIEIKSGKRGENFSVGSLKFDVESGKLFTVSLSTDEAAIIDAASGEVEKVFPIEGSRGAIGVAYDGRTRRIFVASQGSDNLLIVDAESGKTLHNVPVGAGALNVAFDPVANLAYVSNRGAGTVTVVDPDGNIVANLENAPFANHVAIDGKGDVFAINKAQGGDNPANDRISKITPRK</sequence>
<dbReference type="AlphaFoldDB" id="A0A011U6G1"/>
<dbReference type="Proteomes" id="UP000294958">
    <property type="component" value="Unassembled WGS sequence"/>
</dbReference>
<keyword evidence="3" id="KW-0067">ATP-binding</keyword>
<dbReference type="Proteomes" id="UP000019849">
    <property type="component" value="Unassembled WGS sequence"/>
</dbReference>
<dbReference type="GO" id="GO:0005524">
    <property type="term" value="F:ATP binding"/>
    <property type="evidence" value="ECO:0007669"/>
    <property type="project" value="UniProtKB-KW"/>
</dbReference>
<dbReference type="InterPro" id="IPR011048">
    <property type="entry name" value="Haem_d1_sf"/>
</dbReference>
<dbReference type="EMBL" id="JENY01000044">
    <property type="protein sequence ID" value="EXL01413.1"/>
    <property type="molecule type" value="Genomic_DNA"/>
</dbReference>
<name>A0A011U6G1_9HYPH</name>
<dbReference type="STRING" id="69279.BG36_19465"/>
<feature type="signal peptide" evidence="2">
    <location>
        <begin position="1"/>
        <end position="35"/>
    </location>
</feature>
<reference evidence="4 6" key="2">
    <citation type="submission" date="2019-03" db="EMBL/GenBank/DDBJ databases">
        <title>Genomic Encyclopedia of Type Strains, Phase IV (KMG-IV): sequencing the most valuable type-strain genomes for metagenomic binning, comparative biology and taxonomic classification.</title>
        <authorList>
            <person name="Goeker M."/>
        </authorList>
    </citation>
    <scope>NUCLEOTIDE SEQUENCE [LARGE SCALE GENOMIC DNA]</scope>
    <source>
        <strain evidence="4 6">DSM 11603</strain>
    </source>
</reference>